<dbReference type="Proteomes" id="UP000002710">
    <property type="component" value="Chromosome"/>
</dbReference>
<dbReference type="HOGENOM" id="CLU_887744_0_0_7"/>
<keyword evidence="4" id="KW-1185">Reference proteome</keyword>
<evidence type="ECO:0000259" key="2">
    <source>
        <dbReference type="Pfam" id="PF02470"/>
    </source>
</evidence>
<dbReference type="PANTHER" id="PTHR33371:SF4">
    <property type="entry name" value="INTERMEMBRANE PHOSPHOLIPID TRANSPORT SYSTEM BINDING PROTEIN MLAD"/>
    <property type="match status" value="1"/>
</dbReference>
<name>Q317Q4_OLEA2</name>
<proteinExistence type="predicted"/>
<gene>
    <name evidence="3" type="ordered locus">Dde_0021</name>
</gene>
<evidence type="ECO:0000256" key="1">
    <source>
        <dbReference type="SAM" id="Phobius"/>
    </source>
</evidence>
<dbReference type="STRING" id="207559.Dde_0021"/>
<sequence>MLDRKHTTKEMVRAGLTITLGLAVLGLFIVAFGGHRFWEKLDTYHIRFLTVKDLSVGRPVKYAGINIGRVLDISVDKMDPGQVHVTIGVQQDFAVYQGTVASITQKGLVGDNYVLLSLKARPGQKLPVQSEIPADTSTSIFEAAASVGHLVQELHPKLVRIADSLDILLATINSQDMAGVTRNMNAVLHNAAQGIKTMTTEIQAVSGDARQGIREARNVMRTVQGSAHKADEALESTRLAMEAVRMQTETLGGMLTALSGRFEENMEYDQAQVEEILRNTRELTENLNLLSRSLRDRPWQIIFHPDESHEITR</sequence>
<evidence type="ECO:0000313" key="3">
    <source>
        <dbReference type="EMBL" id="ABB36822.1"/>
    </source>
</evidence>
<keyword evidence="1" id="KW-0472">Membrane</keyword>
<organism evidence="3 4">
    <name type="scientific">Oleidesulfovibrio alaskensis (strain ATCC BAA-1058 / DSM 17464 / G20)</name>
    <name type="common">Desulfovibrio alaskensis</name>
    <dbReference type="NCBI Taxonomy" id="207559"/>
    <lineage>
        <taxon>Bacteria</taxon>
        <taxon>Pseudomonadati</taxon>
        <taxon>Thermodesulfobacteriota</taxon>
        <taxon>Desulfovibrionia</taxon>
        <taxon>Desulfovibrionales</taxon>
        <taxon>Desulfovibrionaceae</taxon>
        <taxon>Oleidesulfovibrio</taxon>
    </lineage>
</organism>
<dbReference type="eggNOG" id="COG1463">
    <property type="taxonomic scope" value="Bacteria"/>
</dbReference>
<dbReference type="RefSeq" id="WP_011366220.1">
    <property type="nucleotide sequence ID" value="NC_007519.1"/>
</dbReference>
<dbReference type="PANTHER" id="PTHR33371">
    <property type="entry name" value="INTERMEMBRANE PHOSPHOLIPID TRANSPORT SYSTEM BINDING PROTEIN MLAD-RELATED"/>
    <property type="match status" value="1"/>
</dbReference>
<dbReference type="InterPro" id="IPR003399">
    <property type="entry name" value="Mce/MlaD"/>
</dbReference>
<dbReference type="Pfam" id="PF02470">
    <property type="entry name" value="MlaD"/>
    <property type="match status" value="1"/>
</dbReference>
<dbReference type="AlphaFoldDB" id="Q317Q4"/>
<reference evidence="3 4" key="1">
    <citation type="journal article" date="2011" name="J. Bacteriol.">
        <title>Complete genome sequence and updated annotation of Desulfovibrio alaskensis G20.</title>
        <authorList>
            <person name="Hauser L.J."/>
            <person name="Land M.L."/>
            <person name="Brown S.D."/>
            <person name="Larimer F."/>
            <person name="Keller K.L."/>
            <person name="Rapp-Giles B.J."/>
            <person name="Price M.N."/>
            <person name="Lin M."/>
            <person name="Bruce D.C."/>
            <person name="Detter J.C."/>
            <person name="Tapia R."/>
            <person name="Han C.S."/>
            <person name="Goodwin L.A."/>
            <person name="Cheng J.F."/>
            <person name="Pitluck S."/>
            <person name="Copeland A."/>
            <person name="Lucas S."/>
            <person name="Nolan M."/>
            <person name="Lapidus A.L."/>
            <person name="Palumbo A.V."/>
            <person name="Wall J.D."/>
        </authorList>
    </citation>
    <scope>NUCLEOTIDE SEQUENCE [LARGE SCALE GENOMIC DNA]</scope>
    <source>
        <strain evidence="4">ATCC BAA 1058 / DSM 17464 / G20</strain>
    </source>
</reference>
<protein>
    <submittedName>
        <fullName evidence="3">Mammalian cell entry related domain protein</fullName>
    </submittedName>
</protein>
<keyword evidence="1" id="KW-0812">Transmembrane</keyword>
<dbReference type="EMBL" id="CP000112">
    <property type="protein sequence ID" value="ABB36822.1"/>
    <property type="molecule type" value="Genomic_DNA"/>
</dbReference>
<feature type="domain" description="Mce/MlaD" evidence="2">
    <location>
        <begin position="43"/>
        <end position="116"/>
    </location>
</feature>
<keyword evidence="1" id="KW-1133">Transmembrane helix</keyword>
<dbReference type="KEGG" id="dde:Dde_0021"/>
<evidence type="ECO:0000313" key="4">
    <source>
        <dbReference type="Proteomes" id="UP000002710"/>
    </source>
</evidence>
<dbReference type="InterPro" id="IPR052336">
    <property type="entry name" value="MlaD_Phospholipid_Transporter"/>
</dbReference>
<accession>Q317Q4</accession>
<feature type="transmembrane region" description="Helical" evidence="1">
    <location>
        <begin position="12"/>
        <end position="38"/>
    </location>
</feature>